<dbReference type="InterPro" id="IPR011517">
    <property type="entry name" value="RNA_pol_sigma70_ECF-like"/>
</dbReference>
<dbReference type="InterPro" id="IPR013324">
    <property type="entry name" value="RNA_pol_sigma_r3/r4-like"/>
</dbReference>
<dbReference type="EMBL" id="CP074694">
    <property type="protein sequence ID" value="QVL34025.1"/>
    <property type="molecule type" value="Genomic_DNA"/>
</dbReference>
<dbReference type="Proteomes" id="UP000676194">
    <property type="component" value="Chromosome"/>
</dbReference>
<sequence>MSDLTQLLVAAHRGNNQAAAELLPLVYEELRKLAAARMALETPGQTLEATALVHEAYLRLVGDQHFEGRGHFFAAAAEAMRRILVEKARSKSRLKRGGQLQQKELEQHEPSIKAPVEAIDILALNESLERLEAKSFRKSQLVKLRYFAGCTLAEAAAILSISLSTAEEDWTYAKVWLKRDMQREAK</sequence>
<dbReference type="Pfam" id="PF07638">
    <property type="entry name" value="Sigma70_ECF"/>
    <property type="match status" value="1"/>
</dbReference>
<dbReference type="RefSeq" id="WP_213498884.1">
    <property type="nucleotide sequence ID" value="NZ_CP074694.1"/>
</dbReference>
<organism evidence="5 7">
    <name type="scientific">Telmatocola sphagniphila</name>
    <dbReference type="NCBI Taxonomy" id="1123043"/>
    <lineage>
        <taxon>Bacteria</taxon>
        <taxon>Pseudomonadati</taxon>
        <taxon>Planctomycetota</taxon>
        <taxon>Planctomycetia</taxon>
        <taxon>Gemmatales</taxon>
        <taxon>Gemmataceae</taxon>
    </lineage>
</organism>
<keyword evidence="7" id="KW-1185">Reference proteome</keyword>
<dbReference type="KEGG" id="tsph:KIH39_08380"/>
<dbReference type="GO" id="GO:0006352">
    <property type="term" value="P:DNA-templated transcription initiation"/>
    <property type="evidence" value="ECO:0007669"/>
    <property type="project" value="InterPro"/>
</dbReference>
<protein>
    <submittedName>
        <fullName evidence="5">Sigma-70 family RNA polymerase sigma factor</fullName>
    </submittedName>
</protein>
<keyword evidence="1" id="KW-0805">Transcription regulation</keyword>
<evidence type="ECO:0000313" key="5">
    <source>
        <dbReference type="EMBL" id="QVL33908.1"/>
    </source>
</evidence>
<gene>
    <name evidence="5" type="ORF">KIH39_08380</name>
    <name evidence="6" type="ORF">KIH39_09000</name>
</gene>
<evidence type="ECO:0000256" key="1">
    <source>
        <dbReference type="ARBA" id="ARBA00023015"/>
    </source>
</evidence>
<evidence type="ECO:0000256" key="2">
    <source>
        <dbReference type="ARBA" id="ARBA00023082"/>
    </source>
</evidence>
<name>A0A8E6EZM6_9BACT</name>
<dbReference type="InterPro" id="IPR036388">
    <property type="entry name" value="WH-like_DNA-bd_sf"/>
</dbReference>
<dbReference type="GO" id="GO:0016987">
    <property type="term" value="F:sigma factor activity"/>
    <property type="evidence" value="ECO:0007669"/>
    <property type="project" value="UniProtKB-KW"/>
</dbReference>
<keyword evidence="2" id="KW-0731">Sigma factor</keyword>
<dbReference type="Gene3D" id="1.10.10.10">
    <property type="entry name" value="Winged helix-like DNA-binding domain superfamily/Winged helix DNA-binding domain"/>
    <property type="match status" value="1"/>
</dbReference>
<evidence type="ECO:0000313" key="6">
    <source>
        <dbReference type="EMBL" id="QVL34025.1"/>
    </source>
</evidence>
<dbReference type="KEGG" id="tsph:KIH39_09000"/>
<feature type="domain" description="RNA polymerase sigma-70 ECF-like HTH" evidence="4">
    <location>
        <begin position="1"/>
        <end position="182"/>
    </location>
</feature>
<evidence type="ECO:0000313" key="7">
    <source>
        <dbReference type="Proteomes" id="UP000676194"/>
    </source>
</evidence>
<dbReference type="PANTHER" id="PTHR43133">
    <property type="entry name" value="RNA POLYMERASE ECF-TYPE SIGMA FACTO"/>
    <property type="match status" value="1"/>
</dbReference>
<dbReference type="NCBIfam" id="TIGR02999">
    <property type="entry name" value="Sig-70_X6"/>
    <property type="match status" value="1"/>
</dbReference>
<evidence type="ECO:0000256" key="3">
    <source>
        <dbReference type="ARBA" id="ARBA00023163"/>
    </source>
</evidence>
<reference evidence="5" key="1">
    <citation type="submission" date="2021-05" db="EMBL/GenBank/DDBJ databases">
        <title>Complete genome sequence of the cellulolytic planctomycete Telmatocola sphagniphila SP2T and characterization of the first cellulase from planctomycetes.</title>
        <authorList>
            <person name="Rakitin A.L."/>
            <person name="Beletsky A.V."/>
            <person name="Naumoff D.G."/>
            <person name="Kulichevskaya I.S."/>
            <person name="Mardanov A.V."/>
            <person name="Ravin N.V."/>
            <person name="Dedysh S.N."/>
        </authorList>
    </citation>
    <scope>NUCLEOTIDE SEQUENCE</scope>
    <source>
        <strain evidence="5">SP2T</strain>
    </source>
</reference>
<dbReference type="SUPFAM" id="SSF88659">
    <property type="entry name" value="Sigma3 and sigma4 domains of RNA polymerase sigma factors"/>
    <property type="match status" value="1"/>
</dbReference>
<dbReference type="InterPro" id="IPR039425">
    <property type="entry name" value="RNA_pol_sigma-70-like"/>
</dbReference>
<dbReference type="EMBL" id="CP074694">
    <property type="protein sequence ID" value="QVL33908.1"/>
    <property type="molecule type" value="Genomic_DNA"/>
</dbReference>
<keyword evidence="3" id="KW-0804">Transcription</keyword>
<dbReference type="InterPro" id="IPR014284">
    <property type="entry name" value="RNA_pol_sigma-70_dom"/>
</dbReference>
<dbReference type="InterPro" id="IPR053812">
    <property type="entry name" value="HTH_Sigma70_ECF-like"/>
</dbReference>
<proteinExistence type="predicted"/>
<accession>A0A8E6EZM6</accession>
<dbReference type="AlphaFoldDB" id="A0A8E6EZM6"/>
<evidence type="ECO:0000259" key="4">
    <source>
        <dbReference type="Pfam" id="PF07638"/>
    </source>
</evidence>
<dbReference type="PANTHER" id="PTHR43133:SF39">
    <property type="entry name" value="SIMILAR TO RNA POLYMERASE SIGMA-E FACTOR"/>
    <property type="match status" value="1"/>
</dbReference>
<dbReference type="NCBIfam" id="TIGR02937">
    <property type="entry name" value="sigma70-ECF"/>
    <property type="match status" value="1"/>
</dbReference>